<dbReference type="PRINTS" id="PR00084">
    <property type="entry name" value="MTLDHDRGNASE"/>
</dbReference>
<dbReference type="GO" id="GO:0019592">
    <property type="term" value="P:mannitol catabolic process"/>
    <property type="evidence" value="ECO:0007669"/>
    <property type="project" value="TreeGrafter"/>
</dbReference>
<dbReference type="InterPro" id="IPR000669">
    <property type="entry name" value="Mannitol_DH"/>
</dbReference>
<dbReference type="InterPro" id="IPR013118">
    <property type="entry name" value="Mannitol_DH_C"/>
</dbReference>
<comment type="catalytic activity">
    <reaction evidence="3">
        <text>D-mannitol 1-phosphate + NAD(+) = beta-D-fructose 6-phosphate + NADH + H(+)</text>
        <dbReference type="Rhea" id="RHEA:19661"/>
        <dbReference type="ChEBI" id="CHEBI:15378"/>
        <dbReference type="ChEBI" id="CHEBI:57540"/>
        <dbReference type="ChEBI" id="CHEBI:57634"/>
        <dbReference type="ChEBI" id="CHEBI:57945"/>
        <dbReference type="ChEBI" id="CHEBI:61381"/>
        <dbReference type="EC" id="1.1.1.17"/>
    </reaction>
</comment>
<dbReference type="GO" id="GO:0005829">
    <property type="term" value="C:cytosol"/>
    <property type="evidence" value="ECO:0007669"/>
    <property type="project" value="TreeGrafter"/>
</dbReference>
<dbReference type="Proteomes" id="UP000540014">
    <property type="component" value="Unassembled WGS sequence"/>
</dbReference>
<dbReference type="PANTHER" id="PTHR30524:SF0">
    <property type="entry name" value="ALTRONATE OXIDOREDUCTASE-RELATED"/>
    <property type="match status" value="1"/>
</dbReference>
<evidence type="ECO:0000313" key="7">
    <source>
        <dbReference type="EMBL" id="NME44057.1"/>
    </source>
</evidence>
<evidence type="ECO:0000313" key="8">
    <source>
        <dbReference type="Proteomes" id="UP000540014"/>
    </source>
</evidence>
<dbReference type="Pfam" id="PF01232">
    <property type="entry name" value="Mannitol_dh"/>
    <property type="match status" value="1"/>
</dbReference>
<keyword evidence="2" id="KW-0520">NAD</keyword>
<dbReference type="InterPro" id="IPR013328">
    <property type="entry name" value="6PGD_dom2"/>
</dbReference>
<dbReference type="EMBL" id="JAQLXO010000013">
    <property type="protein sequence ID" value="MDB7982727.1"/>
    <property type="molecule type" value="Genomic_DNA"/>
</dbReference>
<dbReference type="InterPro" id="IPR008927">
    <property type="entry name" value="6-PGluconate_DH-like_C_sf"/>
</dbReference>
<dbReference type="PANTHER" id="PTHR30524">
    <property type="entry name" value="MANNITOL-1-PHOSPHATE 5-DEHYDROGENASE"/>
    <property type="match status" value="1"/>
</dbReference>
<dbReference type="Proteomes" id="UP001212981">
    <property type="component" value="Unassembled WGS sequence"/>
</dbReference>
<proteinExistence type="predicted"/>
<dbReference type="InterPro" id="IPR036291">
    <property type="entry name" value="NAD(P)-bd_dom_sf"/>
</dbReference>
<evidence type="ECO:0000256" key="1">
    <source>
        <dbReference type="ARBA" id="ARBA00023002"/>
    </source>
</evidence>
<dbReference type="EMBL" id="JABAFR010000007">
    <property type="protein sequence ID" value="NME44057.1"/>
    <property type="molecule type" value="Genomic_DNA"/>
</dbReference>
<evidence type="ECO:0000259" key="4">
    <source>
        <dbReference type="Pfam" id="PF01232"/>
    </source>
</evidence>
<name>A0A7X9NGY1_9FIRM</name>
<dbReference type="Pfam" id="PF08125">
    <property type="entry name" value="Mannitol_dh_C"/>
    <property type="match status" value="1"/>
</dbReference>
<evidence type="ECO:0000256" key="3">
    <source>
        <dbReference type="ARBA" id="ARBA00048615"/>
    </source>
</evidence>
<organism evidence="7 8">
    <name type="scientific">Faecalicoccus pleomorphus</name>
    <dbReference type="NCBI Taxonomy" id="1323"/>
    <lineage>
        <taxon>Bacteria</taxon>
        <taxon>Bacillati</taxon>
        <taxon>Bacillota</taxon>
        <taxon>Erysipelotrichia</taxon>
        <taxon>Erysipelotrichales</taxon>
        <taxon>Erysipelotrichaceae</taxon>
        <taxon>Faecalicoccus</taxon>
    </lineage>
</organism>
<feature type="domain" description="Mannitol dehydrogenase N-terminal" evidence="4">
    <location>
        <begin position="7"/>
        <end position="179"/>
    </location>
</feature>
<dbReference type="SUPFAM" id="SSF48179">
    <property type="entry name" value="6-phosphogluconate dehydrogenase C-terminal domain-like"/>
    <property type="match status" value="1"/>
</dbReference>
<comment type="caution">
    <text evidence="7">The sequence shown here is derived from an EMBL/GenBank/DDBJ whole genome shotgun (WGS) entry which is preliminary data.</text>
</comment>
<dbReference type="SUPFAM" id="SSF51735">
    <property type="entry name" value="NAD(P)-binding Rossmann-fold domains"/>
    <property type="match status" value="1"/>
</dbReference>
<dbReference type="GO" id="GO:0008926">
    <property type="term" value="F:mannitol-1-phosphate 5-dehydrogenase activity"/>
    <property type="evidence" value="ECO:0007669"/>
    <property type="project" value="UniProtKB-EC"/>
</dbReference>
<feature type="domain" description="Mannitol dehydrogenase C-terminal" evidence="5">
    <location>
        <begin position="210"/>
        <end position="382"/>
    </location>
</feature>
<reference evidence="6" key="2">
    <citation type="submission" date="2023-01" db="EMBL/GenBank/DDBJ databases">
        <title>Human gut microbiome strain richness.</title>
        <authorList>
            <person name="Chen-Liaw A."/>
        </authorList>
    </citation>
    <scope>NUCLEOTIDE SEQUENCE</scope>
    <source>
        <strain evidence="6">D8_m1001271B151109d0_201107</strain>
    </source>
</reference>
<dbReference type="RefSeq" id="WP_168964995.1">
    <property type="nucleotide sequence ID" value="NZ_CALCIP010000021.1"/>
</dbReference>
<sequence length="392" mass="43976">MDYCNKKAVHFGAGNIGLGFIGDLLHDTGYHVVFIDVDTKIIDQINESNGYCLNIVEKDYEKKVIDNCSAVSSVNDFDKAIEEIDDAYIITTSVLTNNLIKIAPVLLAGLKRRYSNKRNRINVLACENAVGNTHILKKALEDIDPDFACHLDEVAAFADTEVDRLVLPRFEDGKKSVDIGVDFELAVDKTQLVDPNESPIKGADFTDTLIKYIERKLYIINGGHVFAGFLGYLKGYEIIQNVFYNSNLKQIVREQMKESGMYVCSKYDFTEQQIDNYIEFALNRFSLPGIEDPISRVCRSPMRKMQAGERLMAPAVGCEKAGLDNHRILQGLAAGFAFDIKTDAESVKIQELINSKGIEETISIVTGIQSGTKMFNDILGYYNRIKQGEWIF</sequence>
<evidence type="ECO:0000313" key="6">
    <source>
        <dbReference type="EMBL" id="MDB7982727.1"/>
    </source>
</evidence>
<reference evidence="7 8" key="1">
    <citation type="submission" date="2020-04" db="EMBL/GenBank/DDBJ databases">
        <authorList>
            <person name="Hitch T.C.A."/>
            <person name="Wylensek D."/>
            <person name="Clavel T."/>
        </authorList>
    </citation>
    <scope>NUCLEOTIDE SEQUENCE [LARGE SCALE GENOMIC DNA]</scope>
    <source>
        <strain evidence="7 8">BSM-383-APC-22F</strain>
    </source>
</reference>
<evidence type="ECO:0000259" key="5">
    <source>
        <dbReference type="Pfam" id="PF08125"/>
    </source>
</evidence>
<gene>
    <name evidence="7" type="ORF">HF861_04065</name>
    <name evidence="6" type="ORF">PND82_07855</name>
</gene>
<dbReference type="AlphaFoldDB" id="A0A7X9NGY1"/>
<keyword evidence="1" id="KW-0560">Oxidoreductase</keyword>
<protein>
    <submittedName>
        <fullName evidence="7">Mannitol dehydrogenase</fullName>
    </submittedName>
</protein>
<evidence type="ECO:0000256" key="2">
    <source>
        <dbReference type="ARBA" id="ARBA00023027"/>
    </source>
</evidence>
<accession>A0A7X9NGY1</accession>
<dbReference type="Gene3D" id="1.10.1040.10">
    <property type="entry name" value="N-(1-d-carboxylethyl)-l-norvaline Dehydrogenase, domain 2"/>
    <property type="match status" value="1"/>
</dbReference>
<dbReference type="Gene3D" id="3.40.50.720">
    <property type="entry name" value="NAD(P)-binding Rossmann-like Domain"/>
    <property type="match status" value="1"/>
</dbReference>
<dbReference type="InterPro" id="IPR013131">
    <property type="entry name" value="Mannitol_DH_N"/>
</dbReference>